<dbReference type="PANTHER" id="PTHR48207">
    <property type="entry name" value="SUCCINATE--HYDROXYMETHYLGLUTARATE COA-TRANSFERASE"/>
    <property type="match status" value="1"/>
</dbReference>
<dbReference type="SUPFAM" id="SSF89796">
    <property type="entry name" value="CoA-transferase family III (CaiB/BaiF)"/>
    <property type="match status" value="1"/>
</dbReference>
<dbReference type="Gene3D" id="3.30.1540.10">
    <property type="entry name" value="formyl-coa transferase, domain 3"/>
    <property type="match status" value="1"/>
</dbReference>
<dbReference type="EMBL" id="BMQL01000061">
    <property type="protein sequence ID" value="GGR33877.1"/>
    <property type="molecule type" value="Genomic_DNA"/>
</dbReference>
<accession>A0A918FF84</accession>
<name>A0A918FF84_9DEIO</name>
<dbReference type="InterPro" id="IPR044855">
    <property type="entry name" value="CoA-Trfase_III_dom3_sf"/>
</dbReference>
<dbReference type="RefSeq" id="WP_189093261.1">
    <property type="nucleotide sequence ID" value="NZ_BMQL01000061.1"/>
</dbReference>
<gene>
    <name evidence="2" type="ORF">GCM10008957_50140</name>
</gene>
<dbReference type="InterPro" id="IPR023606">
    <property type="entry name" value="CoA-Trfase_III_dom_1_sf"/>
</dbReference>
<organism evidence="2 3">
    <name type="scientific">Deinococcus ruber</name>
    <dbReference type="NCBI Taxonomy" id="1848197"/>
    <lineage>
        <taxon>Bacteria</taxon>
        <taxon>Thermotogati</taxon>
        <taxon>Deinococcota</taxon>
        <taxon>Deinococci</taxon>
        <taxon>Deinococcales</taxon>
        <taxon>Deinococcaceae</taxon>
        <taxon>Deinococcus</taxon>
    </lineage>
</organism>
<dbReference type="Proteomes" id="UP000603865">
    <property type="component" value="Unassembled WGS sequence"/>
</dbReference>
<dbReference type="Gene3D" id="3.40.50.10540">
    <property type="entry name" value="Crotonobetainyl-coa:carnitine coa-transferase, domain 1"/>
    <property type="match status" value="1"/>
</dbReference>
<proteinExistence type="predicted"/>
<reference evidence="2" key="2">
    <citation type="submission" date="2020-09" db="EMBL/GenBank/DDBJ databases">
        <authorList>
            <person name="Sun Q."/>
            <person name="Ohkuma M."/>
        </authorList>
    </citation>
    <scope>NUCLEOTIDE SEQUENCE</scope>
    <source>
        <strain evidence="2">JCM 31311</strain>
    </source>
</reference>
<evidence type="ECO:0000313" key="3">
    <source>
        <dbReference type="Proteomes" id="UP000603865"/>
    </source>
</evidence>
<reference evidence="2" key="1">
    <citation type="journal article" date="2014" name="Int. J. Syst. Evol. Microbiol.">
        <title>Complete genome sequence of Corynebacterium casei LMG S-19264T (=DSM 44701T), isolated from a smear-ripened cheese.</title>
        <authorList>
            <consortium name="US DOE Joint Genome Institute (JGI-PGF)"/>
            <person name="Walter F."/>
            <person name="Albersmeier A."/>
            <person name="Kalinowski J."/>
            <person name="Ruckert C."/>
        </authorList>
    </citation>
    <scope>NUCLEOTIDE SEQUENCE</scope>
    <source>
        <strain evidence="2">JCM 31311</strain>
    </source>
</reference>
<protein>
    <submittedName>
        <fullName evidence="2">CoA transferase</fullName>
    </submittedName>
</protein>
<dbReference type="AlphaFoldDB" id="A0A918FF84"/>
<dbReference type="InterPro" id="IPR050483">
    <property type="entry name" value="CoA-transferase_III_domain"/>
</dbReference>
<evidence type="ECO:0000256" key="1">
    <source>
        <dbReference type="ARBA" id="ARBA00022679"/>
    </source>
</evidence>
<keyword evidence="1 2" id="KW-0808">Transferase</keyword>
<sequence length="379" mass="41000">MLPLEGLRVIALEQAVAAPFCSRQLADLGADVIKIERPGEGDLARGYDGALDGVSAYFAWLNRGKRSVVLDLKSQAGLDALAQLLDGADVFVHNLVPGAVERLGFGWDEVRERFPRLIWVSISGYGLDGPYAQKKAYDLLIQAESGVISLTGTPDSAAKVGVSVADIASGLYGHASVLAALITRGRSGRGERIEISMLECLSEWMMPPVYTYLGQGRTPGRAGLRHNMIVPYGAYACQDGQVMLAVQSEREWRSFCAGVLGQPELATDTRYSSNEARLTNRTEIETEIERVFSEQSRVRVLERLERAGIASAFVNAVADVVDHPQLHARNRWTEVETEAGTIPALLPPHNLLSAPPRMGRVPALGEHTAEVLAGLESSA</sequence>
<dbReference type="InterPro" id="IPR003673">
    <property type="entry name" value="CoA-Trfase_fam_III"/>
</dbReference>
<dbReference type="GO" id="GO:0008410">
    <property type="term" value="F:CoA-transferase activity"/>
    <property type="evidence" value="ECO:0007669"/>
    <property type="project" value="TreeGrafter"/>
</dbReference>
<keyword evidence="3" id="KW-1185">Reference proteome</keyword>
<evidence type="ECO:0000313" key="2">
    <source>
        <dbReference type="EMBL" id="GGR33877.1"/>
    </source>
</evidence>
<dbReference type="PANTHER" id="PTHR48207:SF3">
    <property type="entry name" value="SUCCINATE--HYDROXYMETHYLGLUTARATE COA-TRANSFERASE"/>
    <property type="match status" value="1"/>
</dbReference>
<dbReference type="Pfam" id="PF02515">
    <property type="entry name" value="CoA_transf_3"/>
    <property type="match status" value="1"/>
</dbReference>
<comment type="caution">
    <text evidence="2">The sequence shown here is derived from an EMBL/GenBank/DDBJ whole genome shotgun (WGS) entry which is preliminary data.</text>
</comment>